<evidence type="ECO:0000313" key="1">
    <source>
        <dbReference type="EMBL" id="KAK7315567.1"/>
    </source>
</evidence>
<evidence type="ECO:0000313" key="2">
    <source>
        <dbReference type="Proteomes" id="UP001367508"/>
    </source>
</evidence>
<dbReference type="Proteomes" id="UP001367508">
    <property type="component" value="Unassembled WGS sequence"/>
</dbReference>
<keyword evidence="2" id="KW-1185">Reference proteome</keyword>
<protein>
    <submittedName>
        <fullName evidence="1">Uncharacterized protein</fullName>
    </submittedName>
</protein>
<organism evidence="1 2">
    <name type="scientific">Canavalia gladiata</name>
    <name type="common">Sword bean</name>
    <name type="synonym">Dolichos gladiatus</name>
    <dbReference type="NCBI Taxonomy" id="3824"/>
    <lineage>
        <taxon>Eukaryota</taxon>
        <taxon>Viridiplantae</taxon>
        <taxon>Streptophyta</taxon>
        <taxon>Embryophyta</taxon>
        <taxon>Tracheophyta</taxon>
        <taxon>Spermatophyta</taxon>
        <taxon>Magnoliopsida</taxon>
        <taxon>eudicotyledons</taxon>
        <taxon>Gunneridae</taxon>
        <taxon>Pentapetalae</taxon>
        <taxon>rosids</taxon>
        <taxon>fabids</taxon>
        <taxon>Fabales</taxon>
        <taxon>Fabaceae</taxon>
        <taxon>Papilionoideae</taxon>
        <taxon>50 kb inversion clade</taxon>
        <taxon>NPAAA clade</taxon>
        <taxon>indigoferoid/millettioid clade</taxon>
        <taxon>Phaseoleae</taxon>
        <taxon>Canavalia</taxon>
    </lineage>
</organism>
<name>A0AAN9KDS8_CANGL</name>
<comment type="caution">
    <text evidence="1">The sequence shown here is derived from an EMBL/GenBank/DDBJ whole genome shotgun (WGS) entry which is preliminary data.</text>
</comment>
<sequence>MGKKNTVISMHGLLSIHMSAFYNSIIKELSVKKASIRWQKRREVKLLEAESTRTVDNYGEFEPMAPSKSFCVGVGIFNVIVDGIADTHLVDSLAPKRN</sequence>
<proteinExistence type="predicted"/>
<accession>A0AAN9KDS8</accession>
<gene>
    <name evidence="1" type="ORF">VNO77_34120</name>
</gene>
<dbReference type="EMBL" id="JAYMYQ010000008">
    <property type="protein sequence ID" value="KAK7315567.1"/>
    <property type="molecule type" value="Genomic_DNA"/>
</dbReference>
<dbReference type="AlphaFoldDB" id="A0AAN9KDS8"/>
<reference evidence="1 2" key="1">
    <citation type="submission" date="2024-01" db="EMBL/GenBank/DDBJ databases">
        <title>The genomes of 5 underutilized Papilionoideae crops provide insights into root nodulation and disease resistanc.</title>
        <authorList>
            <person name="Jiang F."/>
        </authorList>
    </citation>
    <scope>NUCLEOTIDE SEQUENCE [LARGE SCALE GENOMIC DNA]</scope>
    <source>
        <strain evidence="1">LVBAO_FW01</strain>
        <tissue evidence="1">Leaves</tissue>
    </source>
</reference>